<evidence type="ECO:0000313" key="2">
    <source>
        <dbReference type="EMBL" id="PZD70287.1"/>
    </source>
</evidence>
<evidence type="ECO:0000256" key="1">
    <source>
        <dbReference type="SAM" id="Phobius"/>
    </source>
</evidence>
<dbReference type="Proteomes" id="UP000248857">
    <property type="component" value="Unassembled WGS sequence"/>
</dbReference>
<accession>A0A2W1JN01</accession>
<dbReference type="RefSeq" id="WP_110989152.1">
    <property type="nucleotide sequence ID" value="NZ_CAWNWM010000045.1"/>
</dbReference>
<keyword evidence="1" id="KW-0812">Transmembrane</keyword>
<protein>
    <submittedName>
        <fullName evidence="2">Uncharacterized protein</fullName>
    </submittedName>
</protein>
<keyword evidence="1" id="KW-1133">Transmembrane helix</keyword>
<feature type="transmembrane region" description="Helical" evidence="1">
    <location>
        <begin position="163"/>
        <end position="180"/>
    </location>
</feature>
<proteinExistence type="predicted"/>
<gene>
    <name evidence="2" type="ORF">C1752_14374</name>
</gene>
<dbReference type="OrthoDB" id="107212at2"/>
<sequence length="392" mass="44102">MAAKHDVDWVTEQRAGYRIHQSGDHVSGTYMRVYVPDTATKPGNPLKSIVYLHGFALCIPDFYEEHMLQLVKEGYIIFFPDFQPSFYRTVLPSASPQTREDEDIEHWKRWYSIATGKKVTQQEEQALSVNELLSLDQKEWPQAEEMKWGPGLEQPMASDVRRVAWVLLLLIGFFKLLGFIRQEYSKNIIHLLSTVGISLFQYPTCWLANAVKLTENAWKELTLDYPHWATTELSTFAFGHSIGGLIALSVPSKVTCDSDPRVVPQKIVVADPAPSTLMGIPGFAIWLLRRLHSPFTQKPIEITSTGEAIKVPVAILHGGSDKLVTPQQWVLGTPSNYDAISNSVDKAIYFSYSNPPGLIAFHNQAVTSTQFYGDGLMREFGGVSREVQISLR</sequence>
<evidence type="ECO:0000313" key="3">
    <source>
        <dbReference type="Proteomes" id="UP000248857"/>
    </source>
</evidence>
<name>A0A2W1JN01_9CYAN</name>
<dbReference type="InterPro" id="IPR029058">
    <property type="entry name" value="AB_hydrolase_fold"/>
</dbReference>
<comment type="caution">
    <text evidence="2">The sequence shown here is derived from an EMBL/GenBank/DDBJ whole genome shotgun (WGS) entry which is preliminary data.</text>
</comment>
<dbReference type="SUPFAM" id="SSF53474">
    <property type="entry name" value="alpha/beta-Hydrolases"/>
    <property type="match status" value="1"/>
</dbReference>
<keyword evidence="3" id="KW-1185">Reference proteome</keyword>
<reference evidence="2 3" key="1">
    <citation type="journal article" date="2018" name="Sci. Rep.">
        <title>A novel species of the marine cyanobacterium Acaryochloris with a unique pigment content and lifestyle.</title>
        <authorList>
            <person name="Partensky F."/>
            <person name="Six C."/>
            <person name="Ratin M."/>
            <person name="Garczarek L."/>
            <person name="Vaulot D."/>
            <person name="Probert I."/>
            <person name="Calteau A."/>
            <person name="Gourvil P."/>
            <person name="Marie D."/>
            <person name="Grebert T."/>
            <person name="Bouchier C."/>
            <person name="Le Panse S."/>
            <person name="Gachenot M."/>
            <person name="Rodriguez F."/>
            <person name="Garrido J.L."/>
        </authorList>
    </citation>
    <scope>NUCLEOTIDE SEQUENCE [LARGE SCALE GENOMIC DNA]</scope>
    <source>
        <strain evidence="2 3">RCC1774</strain>
    </source>
</reference>
<dbReference type="AlphaFoldDB" id="A0A2W1JN01"/>
<keyword evidence="1" id="KW-0472">Membrane</keyword>
<organism evidence="2 3">
    <name type="scientific">Acaryochloris thomasi RCC1774</name>
    <dbReference type="NCBI Taxonomy" id="1764569"/>
    <lineage>
        <taxon>Bacteria</taxon>
        <taxon>Bacillati</taxon>
        <taxon>Cyanobacteriota</taxon>
        <taxon>Cyanophyceae</taxon>
        <taxon>Acaryochloridales</taxon>
        <taxon>Acaryochloridaceae</taxon>
        <taxon>Acaryochloris</taxon>
        <taxon>Acaryochloris thomasi</taxon>
    </lineage>
</organism>
<dbReference type="EMBL" id="PQWO01000045">
    <property type="protein sequence ID" value="PZD70287.1"/>
    <property type="molecule type" value="Genomic_DNA"/>
</dbReference>
<dbReference type="Gene3D" id="3.40.50.1820">
    <property type="entry name" value="alpha/beta hydrolase"/>
    <property type="match status" value="2"/>
</dbReference>